<proteinExistence type="predicted"/>
<feature type="compositionally biased region" description="Low complexity" evidence="1">
    <location>
        <begin position="113"/>
        <end position="122"/>
    </location>
</feature>
<evidence type="ECO:0000313" key="3">
    <source>
        <dbReference type="Proteomes" id="UP000306102"/>
    </source>
</evidence>
<protein>
    <submittedName>
        <fullName evidence="2">Uncharacterized protein</fullName>
    </submittedName>
</protein>
<comment type="caution">
    <text evidence="2">The sequence shown here is derived from an EMBL/GenBank/DDBJ whole genome shotgun (WGS) entry which is preliminary data.</text>
</comment>
<dbReference type="AlphaFoldDB" id="A0A4S4E9I4"/>
<evidence type="ECO:0000313" key="2">
    <source>
        <dbReference type="EMBL" id="THG12314.1"/>
    </source>
</evidence>
<gene>
    <name evidence="2" type="ORF">TEA_001501</name>
</gene>
<sequence length="392" mass="43629">METLVPEVLLVHREVYLGLVVLVILAAVEGMVDLSEPDLRKDLQKASKEAHTKTEPALLCSALLVILISRSHLISLHVDFLEEFQQQRYSSIIIIQLLSVEYHQELLHSQLNTNNDTTTTQNHDLKKKPDPESKQVVGGGDAGGGGGGVNGEESNNEAGITGIQVPRQRYIPISKSQLLDSILLMFDSQQEIDHFLLLSSCLDSILHAEHKCILEEMRLDYNYTHSTEEKGTSRNGSDCSEKEVIANGNESNSAIENTIGIGNTEEYSEDKIEPEMPISSYFSLDLRHLLNSSPKNVKRNSLTESRVAVATRFQRAFVQLLYNAQFEELSARDLILTSALNSDYLLTLPIYVDWKRASESNAIIFSSESAFVEIATPRALESRPIPPGLKLL</sequence>
<keyword evidence="3" id="KW-1185">Reference proteome</keyword>
<dbReference type="Proteomes" id="UP000306102">
    <property type="component" value="Unassembled WGS sequence"/>
</dbReference>
<reference evidence="2 3" key="1">
    <citation type="journal article" date="2018" name="Proc. Natl. Acad. Sci. U.S.A.">
        <title>Draft genome sequence of Camellia sinensis var. sinensis provides insights into the evolution of the tea genome and tea quality.</title>
        <authorList>
            <person name="Wei C."/>
            <person name="Yang H."/>
            <person name="Wang S."/>
            <person name="Zhao J."/>
            <person name="Liu C."/>
            <person name="Gao L."/>
            <person name="Xia E."/>
            <person name="Lu Y."/>
            <person name="Tai Y."/>
            <person name="She G."/>
            <person name="Sun J."/>
            <person name="Cao H."/>
            <person name="Tong W."/>
            <person name="Gao Q."/>
            <person name="Li Y."/>
            <person name="Deng W."/>
            <person name="Jiang X."/>
            <person name="Wang W."/>
            <person name="Chen Q."/>
            <person name="Zhang S."/>
            <person name="Li H."/>
            <person name="Wu J."/>
            <person name="Wang P."/>
            <person name="Li P."/>
            <person name="Shi C."/>
            <person name="Zheng F."/>
            <person name="Jian J."/>
            <person name="Huang B."/>
            <person name="Shan D."/>
            <person name="Shi M."/>
            <person name="Fang C."/>
            <person name="Yue Y."/>
            <person name="Li F."/>
            <person name="Li D."/>
            <person name="Wei S."/>
            <person name="Han B."/>
            <person name="Jiang C."/>
            <person name="Yin Y."/>
            <person name="Xia T."/>
            <person name="Zhang Z."/>
            <person name="Bennetzen J.L."/>
            <person name="Zhao S."/>
            <person name="Wan X."/>
        </authorList>
    </citation>
    <scope>NUCLEOTIDE SEQUENCE [LARGE SCALE GENOMIC DNA]</scope>
    <source>
        <strain evidence="3">cv. Shuchazao</strain>
        <tissue evidence="2">Leaf</tissue>
    </source>
</reference>
<accession>A0A4S4E9I4</accession>
<organism evidence="2 3">
    <name type="scientific">Camellia sinensis var. sinensis</name>
    <name type="common">China tea</name>
    <dbReference type="NCBI Taxonomy" id="542762"/>
    <lineage>
        <taxon>Eukaryota</taxon>
        <taxon>Viridiplantae</taxon>
        <taxon>Streptophyta</taxon>
        <taxon>Embryophyta</taxon>
        <taxon>Tracheophyta</taxon>
        <taxon>Spermatophyta</taxon>
        <taxon>Magnoliopsida</taxon>
        <taxon>eudicotyledons</taxon>
        <taxon>Gunneridae</taxon>
        <taxon>Pentapetalae</taxon>
        <taxon>asterids</taxon>
        <taxon>Ericales</taxon>
        <taxon>Theaceae</taxon>
        <taxon>Camellia</taxon>
    </lineage>
</organism>
<dbReference type="PANTHER" id="PTHR33645">
    <property type="entry name" value="AMINOPEPTIDASE (DUF3754)"/>
    <property type="match status" value="1"/>
</dbReference>
<feature type="compositionally biased region" description="Basic and acidic residues" evidence="1">
    <location>
        <begin position="123"/>
        <end position="133"/>
    </location>
</feature>
<feature type="compositionally biased region" description="Gly residues" evidence="1">
    <location>
        <begin position="137"/>
        <end position="150"/>
    </location>
</feature>
<dbReference type="PANTHER" id="PTHR33645:SF2">
    <property type="entry name" value="FAMILY PROTEIN, PUTATIVE (DUF3754)-RELATED"/>
    <property type="match status" value="1"/>
</dbReference>
<dbReference type="EMBL" id="SDRB02006609">
    <property type="protein sequence ID" value="THG12314.1"/>
    <property type="molecule type" value="Genomic_DNA"/>
</dbReference>
<evidence type="ECO:0000256" key="1">
    <source>
        <dbReference type="SAM" id="MobiDB-lite"/>
    </source>
</evidence>
<name>A0A4S4E9I4_CAMSN</name>
<feature type="region of interest" description="Disordered" evidence="1">
    <location>
        <begin position="113"/>
        <end position="157"/>
    </location>
</feature>